<dbReference type="GO" id="GO:0006631">
    <property type="term" value="P:fatty acid metabolic process"/>
    <property type="evidence" value="ECO:0007669"/>
    <property type="project" value="TreeGrafter"/>
</dbReference>
<dbReference type="GO" id="GO:0031956">
    <property type="term" value="F:medium-chain fatty acid-CoA ligase activity"/>
    <property type="evidence" value="ECO:0007669"/>
    <property type="project" value="TreeGrafter"/>
</dbReference>
<feature type="domain" description="AMP-dependent synthetase/ligase" evidence="3">
    <location>
        <begin position="63"/>
        <end position="440"/>
    </location>
</feature>
<organism evidence="5 6">
    <name type="scientific">Thlaspi arvense</name>
    <name type="common">Field penny-cress</name>
    <dbReference type="NCBI Taxonomy" id="13288"/>
    <lineage>
        <taxon>Eukaryota</taxon>
        <taxon>Viridiplantae</taxon>
        <taxon>Streptophyta</taxon>
        <taxon>Embryophyta</taxon>
        <taxon>Tracheophyta</taxon>
        <taxon>Spermatophyta</taxon>
        <taxon>Magnoliopsida</taxon>
        <taxon>eudicotyledons</taxon>
        <taxon>Gunneridae</taxon>
        <taxon>Pentapetalae</taxon>
        <taxon>rosids</taxon>
        <taxon>malvids</taxon>
        <taxon>Brassicales</taxon>
        <taxon>Brassicaceae</taxon>
        <taxon>Thlaspideae</taxon>
        <taxon>Thlaspi</taxon>
    </lineage>
</organism>
<dbReference type="Proteomes" id="UP000836841">
    <property type="component" value="Chromosome 1"/>
</dbReference>
<dbReference type="InterPro" id="IPR025110">
    <property type="entry name" value="AMP-bd_C"/>
</dbReference>
<dbReference type="InterPro" id="IPR000873">
    <property type="entry name" value="AMP-dep_synth/lig_dom"/>
</dbReference>
<keyword evidence="1" id="KW-0175">Coiled coil</keyword>
<dbReference type="CDD" id="cd04433">
    <property type="entry name" value="AFD_class_I"/>
    <property type="match status" value="1"/>
</dbReference>
<keyword evidence="2" id="KW-0472">Membrane</keyword>
<feature type="non-terminal residue" evidence="5">
    <location>
        <position position="1259"/>
    </location>
</feature>
<evidence type="ECO:0008006" key="7">
    <source>
        <dbReference type="Google" id="ProtNLM"/>
    </source>
</evidence>
<dbReference type="SUPFAM" id="SSF56801">
    <property type="entry name" value="Acetyl-CoA synthetase-like"/>
    <property type="match status" value="1"/>
</dbReference>
<dbReference type="Pfam" id="PF13193">
    <property type="entry name" value="AMP-binding_C"/>
    <property type="match status" value="1"/>
</dbReference>
<proteinExistence type="predicted"/>
<dbReference type="PANTHER" id="PTHR43201:SF32">
    <property type="entry name" value="2-SUCCINYLBENZOATE--COA LIGASE, CHLOROPLASTIC_PEROXISOMAL"/>
    <property type="match status" value="1"/>
</dbReference>
<protein>
    <recommendedName>
        <fullName evidence="7">2-succinylbenzoate--CoA ligase, chloroplastic/peroxisomal</fullName>
    </recommendedName>
</protein>
<feature type="non-terminal residue" evidence="5">
    <location>
        <position position="1"/>
    </location>
</feature>
<name>A0AAU9RB64_THLAR</name>
<feature type="coiled-coil region" evidence="1">
    <location>
        <begin position="888"/>
        <end position="929"/>
    </location>
</feature>
<feature type="coiled-coil region" evidence="1">
    <location>
        <begin position="1159"/>
        <end position="1186"/>
    </location>
</feature>
<dbReference type="AlphaFoldDB" id="A0AAU9RB64"/>
<dbReference type="PANTHER" id="PTHR43201">
    <property type="entry name" value="ACYL-COA SYNTHETASE"/>
    <property type="match status" value="1"/>
</dbReference>
<dbReference type="InterPro" id="IPR042099">
    <property type="entry name" value="ANL_N_sf"/>
</dbReference>
<evidence type="ECO:0000313" key="6">
    <source>
        <dbReference type="Proteomes" id="UP000836841"/>
    </source>
</evidence>
<keyword evidence="6" id="KW-1185">Reference proteome</keyword>
<evidence type="ECO:0000259" key="3">
    <source>
        <dbReference type="Pfam" id="PF00501"/>
    </source>
</evidence>
<gene>
    <name evidence="5" type="ORF">TAV2_LOCUS3027</name>
</gene>
<accession>A0AAU9RB64</accession>
<reference evidence="5 6" key="1">
    <citation type="submission" date="2022-03" db="EMBL/GenBank/DDBJ databases">
        <authorList>
            <person name="Nunn A."/>
            <person name="Chopra R."/>
            <person name="Nunn A."/>
            <person name="Contreras Garrido A."/>
        </authorList>
    </citation>
    <scope>NUCLEOTIDE SEQUENCE [LARGE SCALE GENOMIC DNA]</scope>
</reference>
<feature type="coiled-coil region" evidence="1">
    <location>
        <begin position="1085"/>
        <end position="1126"/>
    </location>
</feature>
<evidence type="ECO:0000256" key="2">
    <source>
        <dbReference type="SAM" id="Phobius"/>
    </source>
</evidence>
<dbReference type="EMBL" id="OU466857">
    <property type="protein sequence ID" value="CAH2034529.1"/>
    <property type="molecule type" value="Genomic_DNA"/>
</dbReference>
<evidence type="ECO:0000313" key="5">
    <source>
        <dbReference type="EMBL" id="CAH2034529.1"/>
    </source>
</evidence>
<evidence type="ECO:0000259" key="4">
    <source>
        <dbReference type="Pfam" id="PF13193"/>
    </source>
</evidence>
<evidence type="ECO:0000256" key="1">
    <source>
        <dbReference type="SAM" id="Coils"/>
    </source>
</evidence>
<dbReference type="Pfam" id="PF00501">
    <property type="entry name" value="AMP-binding"/>
    <property type="match status" value="1"/>
</dbReference>
<dbReference type="Gene3D" id="3.30.300.30">
    <property type="match status" value="1"/>
</dbReference>
<sequence>KIRRCLCRCVDTNPASFLPISSSSSSSNKPWTTYTRFEIPKLPFSGMANYSRPHICQCLSRLASVKRDAAVIVYGHRRRTGREFVDGVLRLAEGLRRLGLRNGDVVSIAALNSDLLLEWLLAVALVGGIVAPLNYRWSLKEAKMAMMLVEPVLLVTDETCVSWCIDVQNIDIPSLKWRVLMESTSTEFANEHNQFLTTEMLKQHKLVPSLTTYAWAPNDAVVICFTSGTTARPKGVTLSHFAFITQSLAKIAIVGYGEDDVYLHTSPLVHIGGLSSAMAMLMVGACHVLLPKFDAETALQVMERHRVTCFITVPTMMADLIRVNRKMKNGAQNNGVRKILNGGGSLSSELLKDATKIFPRAKLLSAYGMTEACSSLTFMTLYDPTQESYKVTSSSVNRSEQGTCVGKPAPHIELMVKLDENSSRVGKILTRGPHTMVGYWGHQVVQENVATSESSSDGAWLDTGDVGTIDEFGNLWLIGRSNGRIKTGGENVYPEEVEAVLLEHPGIVSAVVVGVIDVRLGEMVVACVRLQENWIWSDVENHNRDFELALKHHCRTQRLTGFKIPKRFVRWEKQFPLTTTGKVKRDEVRREMQLTWFNKEDPPLKLDPPIFSINFSTGAEILLMGEEVMIRGNGSNSVINETENLNVDFLEDDGLTVSRFVSDSVTRGMLNAVDTEDAEKIAQTEIELSRLKEALLSCRVGSEENETSHSRLVLDEACKDEHERRLLDQNVESCSCGKKSLALERTKEIAGLRQELELISKLLSCHENGDIEALEDQKRNDLLQRKISGSLGNGKHIGSVMSKPENTEYLRALSREQLINHYKSEMNQLKREHDYTMQEMTEEYFSIKRRYLNLEVCGSFSSLKKDKEFDALRKKIPDIISKLDKVLLEDEGRNVADSKRQLDSLLLENRQLKDSLSEADHKVSQLIRKLESDVEDLHVEGSIYEDVYGSFVGEFVKQIQRAKEEADLEHCSIKRESYELTSRDLVESGEESESKIDLEDSCVESYMEEEKERLKEEIYWLECLVKEKEDLVQIIKNDLATEREKLEMMSHQMNNLQFEIDQQAEVIQDKDKELKAVSARGLEKTEGYEMEISELRQNLELVRKNLKITENEKMKYELKLSSTQAEQQILQSQFVSTVLSLAKWSQGFDNLECLVAEKTKRTNSRLKSMEIQINDLSDEVDELKVRESMYKQLMEKKTCDLLKAETEVDLLGDQIDSHLDILEKIYIALDHYSQILKHYPGIIEILKLVRRELRRNSKR</sequence>
<feature type="transmembrane region" description="Helical" evidence="2">
    <location>
        <begin position="119"/>
        <end position="137"/>
    </location>
</feature>
<dbReference type="Gene3D" id="3.40.50.12780">
    <property type="entry name" value="N-terminal domain of ligase-like"/>
    <property type="match status" value="1"/>
</dbReference>
<feature type="coiled-coil region" evidence="1">
    <location>
        <begin position="1025"/>
        <end position="1059"/>
    </location>
</feature>
<dbReference type="InterPro" id="IPR045851">
    <property type="entry name" value="AMP-bd_C_sf"/>
</dbReference>
<keyword evidence="2" id="KW-0812">Transmembrane</keyword>
<keyword evidence="2" id="KW-1133">Transmembrane helix</keyword>
<feature type="domain" description="AMP-binding enzyme C-terminal" evidence="4">
    <location>
        <begin position="496"/>
        <end position="582"/>
    </location>
</feature>